<evidence type="ECO:0000313" key="12">
    <source>
        <dbReference type="EMBL" id="TQD96757.1"/>
    </source>
</evidence>
<feature type="domain" description="SLBB" evidence="11">
    <location>
        <begin position="179"/>
        <end position="243"/>
    </location>
</feature>
<dbReference type="GO" id="GO:0051539">
    <property type="term" value="F:4 iron, 4 sulfur cluster binding"/>
    <property type="evidence" value="ECO:0007669"/>
    <property type="project" value="UniProtKB-KW"/>
</dbReference>
<comment type="similarity">
    <text evidence="3">Belongs to the complex I 51 kDa subunit family.</text>
</comment>
<sequence length="248" mass="27459">MKRGDWYRTKDLVIKGADWIVNEMKKSGQRGRGGAGFPSGLKWSFMPKVSDGRPSYLVVNADESEPGTCKDREIMRHDPHKLLEGCLIAGVGMRASAAYIYIRGEYVNERLNLKQRFWRALKGNRGSQRLKPPFPANAGLYGCPTTVTNVETVAVSPTILRRGPEWFASFGRKNNSGTKLFCISGHVNKPCTVEEEMSIPLKELLERHCGGVRGGWDNLLAVIPGGSSVPLLTKDICNDVLMDFDSTV</sequence>
<dbReference type="GO" id="GO:0006120">
    <property type="term" value="P:mitochondrial electron transport, NADH to ubiquinone"/>
    <property type="evidence" value="ECO:0007669"/>
    <property type="project" value="TreeGrafter"/>
</dbReference>
<dbReference type="SUPFAM" id="SSF142984">
    <property type="entry name" value="Nqo1 middle domain-like"/>
    <property type="match status" value="1"/>
</dbReference>
<evidence type="ECO:0000256" key="5">
    <source>
        <dbReference type="ARBA" id="ARBA00022630"/>
    </source>
</evidence>
<gene>
    <name evidence="12" type="ORF">C1H46_017650</name>
</gene>
<dbReference type="Gene3D" id="3.40.50.11540">
    <property type="entry name" value="NADH-ubiquinone oxidoreductase 51kDa subunit"/>
    <property type="match status" value="2"/>
</dbReference>
<dbReference type="FunFam" id="3.10.20.600:FF:000001">
    <property type="entry name" value="NADH dehydrogenase [ubiquinone] flavoprotein 1, mitochondrial"/>
    <property type="match status" value="1"/>
</dbReference>
<dbReference type="STRING" id="106549.A0A540MDD1"/>
<evidence type="ECO:0000256" key="8">
    <source>
        <dbReference type="ARBA" id="ARBA00023004"/>
    </source>
</evidence>
<keyword evidence="5" id="KW-0285">Flavoprotein</keyword>
<comment type="caution">
    <text evidence="12">The sequence shown here is derived from an EMBL/GenBank/DDBJ whole genome shotgun (WGS) entry which is preliminary data.</text>
</comment>
<dbReference type="EMBL" id="VIEB01000286">
    <property type="protein sequence ID" value="TQD96757.1"/>
    <property type="molecule type" value="Genomic_DNA"/>
</dbReference>
<evidence type="ECO:0000256" key="4">
    <source>
        <dbReference type="ARBA" id="ARBA00022485"/>
    </source>
</evidence>
<proteinExistence type="inferred from homology"/>
<dbReference type="AlphaFoldDB" id="A0A540MDD1"/>
<accession>A0A540MDD1</accession>
<evidence type="ECO:0000256" key="7">
    <source>
        <dbReference type="ARBA" id="ARBA00022723"/>
    </source>
</evidence>
<evidence type="ECO:0000313" key="13">
    <source>
        <dbReference type="Proteomes" id="UP000315295"/>
    </source>
</evidence>
<evidence type="ECO:0000256" key="1">
    <source>
        <dbReference type="ARBA" id="ARBA00001917"/>
    </source>
</evidence>
<keyword evidence="7" id="KW-0479">Metal-binding</keyword>
<evidence type="ECO:0000259" key="11">
    <source>
        <dbReference type="Pfam" id="PF22461"/>
    </source>
</evidence>
<evidence type="ECO:0000259" key="10">
    <source>
        <dbReference type="Pfam" id="PF01512"/>
    </source>
</evidence>
<comment type="cofactor">
    <cofactor evidence="2">
        <name>[4Fe-4S] cluster</name>
        <dbReference type="ChEBI" id="CHEBI:49883"/>
    </cofactor>
</comment>
<dbReference type="GO" id="GO:0046872">
    <property type="term" value="F:metal ion binding"/>
    <property type="evidence" value="ECO:0007669"/>
    <property type="project" value="UniProtKB-KW"/>
</dbReference>
<keyword evidence="9" id="KW-0411">Iron-sulfur</keyword>
<dbReference type="PANTHER" id="PTHR11780:SF10">
    <property type="entry name" value="NADH DEHYDROGENASE [UBIQUINONE] FLAVOPROTEIN 1, MITOCHONDRIAL"/>
    <property type="match status" value="1"/>
</dbReference>
<reference evidence="12 13" key="1">
    <citation type="journal article" date="2019" name="G3 (Bethesda)">
        <title>Sequencing of a Wild Apple (Malus baccata) Genome Unravels the Differences Between Cultivated and Wild Apple Species Regarding Disease Resistance and Cold Tolerance.</title>
        <authorList>
            <person name="Chen X."/>
        </authorList>
    </citation>
    <scope>NUCLEOTIDE SEQUENCE [LARGE SCALE GENOMIC DNA]</scope>
    <source>
        <strain evidence="13">cv. Shandingzi</strain>
        <tissue evidence="12">Leaves</tissue>
    </source>
</reference>
<dbReference type="PANTHER" id="PTHR11780">
    <property type="entry name" value="NADH-UBIQUINONE OXIDOREDUCTASE FLAVOPROTEIN 1 NDUFV1"/>
    <property type="match status" value="1"/>
</dbReference>
<organism evidence="12 13">
    <name type="scientific">Malus baccata</name>
    <name type="common">Siberian crab apple</name>
    <name type="synonym">Pyrus baccata</name>
    <dbReference type="NCBI Taxonomy" id="106549"/>
    <lineage>
        <taxon>Eukaryota</taxon>
        <taxon>Viridiplantae</taxon>
        <taxon>Streptophyta</taxon>
        <taxon>Embryophyta</taxon>
        <taxon>Tracheophyta</taxon>
        <taxon>Spermatophyta</taxon>
        <taxon>Magnoliopsida</taxon>
        <taxon>eudicotyledons</taxon>
        <taxon>Gunneridae</taxon>
        <taxon>Pentapetalae</taxon>
        <taxon>rosids</taxon>
        <taxon>fabids</taxon>
        <taxon>Rosales</taxon>
        <taxon>Rosaceae</taxon>
        <taxon>Amygdaloideae</taxon>
        <taxon>Maleae</taxon>
        <taxon>Malus</taxon>
    </lineage>
</organism>
<dbReference type="Gene3D" id="3.10.20.600">
    <property type="match status" value="1"/>
</dbReference>
<dbReference type="InterPro" id="IPR037225">
    <property type="entry name" value="Nuo51_FMN-bd_sf"/>
</dbReference>
<dbReference type="InterPro" id="IPR050837">
    <property type="entry name" value="ComplexI_51kDa_subunit"/>
</dbReference>
<protein>
    <recommendedName>
        <fullName evidence="14">NADH-ubiquinone oxidoreductase 51kDa subunit FMN-binding domain-containing protein</fullName>
    </recommendedName>
</protein>
<dbReference type="GO" id="GO:0005739">
    <property type="term" value="C:mitochondrion"/>
    <property type="evidence" value="ECO:0007669"/>
    <property type="project" value="GOC"/>
</dbReference>
<evidence type="ECO:0000256" key="6">
    <source>
        <dbReference type="ARBA" id="ARBA00022643"/>
    </source>
</evidence>
<keyword evidence="8" id="KW-0408">Iron</keyword>
<keyword evidence="13" id="KW-1185">Reference proteome</keyword>
<dbReference type="Pfam" id="PF01512">
    <property type="entry name" value="Complex1_51K"/>
    <property type="match status" value="1"/>
</dbReference>
<evidence type="ECO:0000256" key="9">
    <source>
        <dbReference type="ARBA" id="ARBA00023014"/>
    </source>
</evidence>
<feature type="domain" description="NADH-ubiquinone oxidoreductase 51kDa subunit FMN-binding" evidence="10">
    <location>
        <begin position="25"/>
        <end position="115"/>
    </location>
</feature>
<evidence type="ECO:0008006" key="14">
    <source>
        <dbReference type="Google" id="ProtNLM"/>
    </source>
</evidence>
<dbReference type="InterPro" id="IPR054765">
    <property type="entry name" value="SLBB_dom"/>
</dbReference>
<evidence type="ECO:0000256" key="2">
    <source>
        <dbReference type="ARBA" id="ARBA00001966"/>
    </source>
</evidence>
<dbReference type="SUPFAM" id="SSF142019">
    <property type="entry name" value="Nqo1 FMN-binding domain-like"/>
    <property type="match status" value="1"/>
</dbReference>
<dbReference type="InterPro" id="IPR011538">
    <property type="entry name" value="Nuo51_FMN-bd"/>
</dbReference>
<name>A0A540MDD1_MALBA</name>
<evidence type="ECO:0000256" key="3">
    <source>
        <dbReference type="ARBA" id="ARBA00007523"/>
    </source>
</evidence>
<dbReference type="Pfam" id="PF22461">
    <property type="entry name" value="SLBB_2"/>
    <property type="match status" value="1"/>
</dbReference>
<keyword evidence="4" id="KW-0004">4Fe-4S</keyword>
<comment type="cofactor">
    <cofactor evidence="1">
        <name>FMN</name>
        <dbReference type="ChEBI" id="CHEBI:58210"/>
    </cofactor>
</comment>
<keyword evidence="6" id="KW-0288">FMN</keyword>
<dbReference type="Proteomes" id="UP000315295">
    <property type="component" value="Unassembled WGS sequence"/>
</dbReference>